<comment type="similarity">
    <text evidence="2">Belongs to the glycosyltransferase 28 family.</text>
</comment>
<dbReference type="GO" id="GO:0009247">
    <property type="term" value="P:glycolipid biosynthetic process"/>
    <property type="evidence" value="ECO:0007669"/>
    <property type="project" value="InterPro"/>
</dbReference>
<evidence type="ECO:0000256" key="2">
    <source>
        <dbReference type="ARBA" id="ARBA00006962"/>
    </source>
</evidence>
<dbReference type="GO" id="GO:0016020">
    <property type="term" value="C:membrane"/>
    <property type="evidence" value="ECO:0007669"/>
    <property type="project" value="UniProtKB-SubCell"/>
</dbReference>
<sequence length="375" mass="43043">MKRKKPVISIFTTTWGHKSIGKAVENALKGYRVYFNLIEPDAISVKPYNALYVVSPSLFKLPFKMSQLNYVSKIIEKYLSKPYTKKIEELIKRQRPKIVISAYFAFNFNLVKLSNKYDFLLLNIIADPRTFHPLAVFSSAENFVFDENAEKKCLNYGISQNRIIKSGWFVRKEFQGSYNKLRVRRSLSLSPNEFTIAVIGGGEGTISILKILPAFADIKHKVQVVFICGRNKSLYRSLKLFQAMHDLKNGNDVKFVIKGYTENTHKYLQASDLVIGKAGPNLLFETVATQTPFFAISHIAGQEDGNLDIIKKYKLGFVEENPVKAIKLTRKIIRNPKILKRFQKPLQRLSEYNNKSYKILMEYIKEKLNTNSLGS</sequence>
<gene>
    <name evidence="7" type="ORF">US95_C0063G0005</name>
</gene>
<evidence type="ECO:0000313" key="8">
    <source>
        <dbReference type="Proteomes" id="UP000034738"/>
    </source>
</evidence>
<dbReference type="InterPro" id="IPR009695">
    <property type="entry name" value="Diacylglyc_glucosyltr_N"/>
</dbReference>
<evidence type="ECO:0000313" key="7">
    <source>
        <dbReference type="EMBL" id="KKQ72665.1"/>
    </source>
</evidence>
<proteinExistence type="inferred from homology"/>
<feature type="domain" description="Diacylglycerol glucosyltransferase N-terminal" evidence="6">
    <location>
        <begin position="41"/>
        <end position="167"/>
    </location>
</feature>
<evidence type="ECO:0000256" key="1">
    <source>
        <dbReference type="ARBA" id="ARBA00004370"/>
    </source>
</evidence>
<dbReference type="AlphaFoldDB" id="A0A0G0KB27"/>
<feature type="domain" description="Glycosyl transferase family 28 C-terminal" evidence="5">
    <location>
        <begin position="195"/>
        <end position="294"/>
    </location>
</feature>
<dbReference type="InterPro" id="IPR050519">
    <property type="entry name" value="Glycosyltransf_28_UgtP"/>
</dbReference>
<dbReference type="InterPro" id="IPR007235">
    <property type="entry name" value="Glyco_trans_28_C"/>
</dbReference>
<dbReference type="SUPFAM" id="SSF53756">
    <property type="entry name" value="UDP-Glycosyltransferase/glycogen phosphorylase"/>
    <property type="match status" value="1"/>
</dbReference>
<dbReference type="Gene3D" id="3.40.50.2000">
    <property type="entry name" value="Glycogen Phosphorylase B"/>
    <property type="match status" value="1"/>
</dbReference>
<dbReference type="PANTHER" id="PTHR43025:SF3">
    <property type="entry name" value="MONOGALACTOSYLDIACYLGLYCEROL SYNTHASE 1, CHLOROPLASTIC"/>
    <property type="match status" value="1"/>
</dbReference>
<evidence type="ECO:0000256" key="3">
    <source>
        <dbReference type="ARBA" id="ARBA00022676"/>
    </source>
</evidence>
<accession>A0A0G0KB27</accession>
<evidence type="ECO:0000256" key="4">
    <source>
        <dbReference type="ARBA" id="ARBA00022679"/>
    </source>
</evidence>
<keyword evidence="3" id="KW-0328">Glycosyltransferase</keyword>
<dbReference type="Pfam" id="PF06925">
    <property type="entry name" value="MGDG_synth"/>
    <property type="match status" value="1"/>
</dbReference>
<dbReference type="Proteomes" id="UP000034738">
    <property type="component" value="Unassembled WGS sequence"/>
</dbReference>
<keyword evidence="4 7" id="KW-0808">Transferase</keyword>
<comment type="subcellular location">
    <subcellularLocation>
        <location evidence="1">Membrane</location>
    </subcellularLocation>
</comment>
<dbReference type="EMBL" id="LBUY01000063">
    <property type="protein sequence ID" value="KKQ72665.1"/>
    <property type="molecule type" value="Genomic_DNA"/>
</dbReference>
<organism evidence="7 8">
    <name type="scientific">Candidatus Woesebacteria bacterium GW2011_GWB1_38_5</name>
    <dbReference type="NCBI Taxonomy" id="1618568"/>
    <lineage>
        <taxon>Bacteria</taxon>
        <taxon>Candidatus Woeseibacteriota</taxon>
    </lineage>
</organism>
<dbReference type="PANTHER" id="PTHR43025">
    <property type="entry name" value="MONOGALACTOSYLDIACYLGLYCEROL SYNTHASE"/>
    <property type="match status" value="1"/>
</dbReference>
<name>A0A0G0KB27_9BACT</name>
<reference evidence="7 8" key="1">
    <citation type="journal article" date="2015" name="Nature">
        <title>rRNA introns, odd ribosomes, and small enigmatic genomes across a large radiation of phyla.</title>
        <authorList>
            <person name="Brown C.T."/>
            <person name="Hug L.A."/>
            <person name="Thomas B.C."/>
            <person name="Sharon I."/>
            <person name="Castelle C.J."/>
            <person name="Singh A."/>
            <person name="Wilkins M.J."/>
            <person name="Williams K.H."/>
            <person name="Banfield J.F."/>
        </authorList>
    </citation>
    <scope>NUCLEOTIDE SEQUENCE [LARGE SCALE GENOMIC DNA]</scope>
</reference>
<comment type="caution">
    <text evidence="7">The sequence shown here is derived from an EMBL/GenBank/DDBJ whole genome shotgun (WGS) entry which is preliminary data.</text>
</comment>
<dbReference type="Pfam" id="PF04101">
    <property type="entry name" value="Glyco_tran_28_C"/>
    <property type="match status" value="1"/>
</dbReference>
<evidence type="ECO:0000259" key="5">
    <source>
        <dbReference type="Pfam" id="PF04101"/>
    </source>
</evidence>
<dbReference type="GO" id="GO:0016758">
    <property type="term" value="F:hexosyltransferase activity"/>
    <property type="evidence" value="ECO:0007669"/>
    <property type="project" value="InterPro"/>
</dbReference>
<evidence type="ECO:0000259" key="6">
    <source>
        <dbReference type="Pfam" id="PF06925"/>
    </source>
</evidence>
<protein>
    <submittedName>
        <fullName evidence="7">UDP-glucuronosyltransferase</fullName>
    </submittedName>
</protein>